<evidence type="ECO:0000256" key="4">
    <source>
        <dbReference type="ARBA" id="ARBA00023237"/>
    </source>
</evidence>
<keyword evidence="8" id="KW-1185">Reference proteome</keyword>
<gene>
    <name evidence="7" type="ORF">H8K47_17705</name>
</gene>
<evidence type="ECO:0000256" key="5">
    <source>
        <dbReference type="SAM" id="SignalP"/>
    </source>
</evidence>
<sequence>MQQRVQAQPAQRFQLSPVAIACGVLVMSMSNLAQAQEAKAEKPAADAKSTTVVVTGIRKGIEDAISVKKNSNAIVEAISAEDIGKLPDTSIAESIARLPGLSAQRVNGQAQQISIRGTSGDLSTVTLNGREQVSTSASRVVEYDQYPSELISGVTVYKTADPSLVGQGLSGTVDLQTVKPLAFAGRTIAVSVRGERNSLGSESPGAPNTGNRVSASYIDQFANRTVGVALGFAHSDKPNVNNFFETWNWVEGNKGVPDGVKAPQGIKALAITGNSKRDGLIGVVEWRPSKTFTSTFDAYHSELKQDEVRRGFEVPFESWSGASFSNLNVVNGLAVAGTINASPVIRNNSFTKESEITAFGWNNKFTLDQWTLVADISHSSAKIKEKLIEINSGRAAGNISYNYANGRDIPTFTFSDSLSDPAAIKIGGKFGDGYVNVPSLNDKLNSFRLSARRDFSDGMISSAEVGVNYSKRDKTKEHLETGFDKIGDGSFSSSVLYGPQDLSFLNMPNTLSWNIPAVLAANFGPYNAVVLNPWGATKNWSLTEKVTTGYAKLNLDTEVSNIPVAGNFGVQVVRTDQSSTSNALLSWPIAALVPITDGKVYTDVLPSLNLAATFPGEQIVRFGIGKSIARAKLDELNAAREVGLSNGKTGTPNGNGGNAKLDPWKADYVDLSYEKYFGKKAYVSAAVFHKQLKSYIYKQTTPYDFSAMNIPGATTNIGTFTQPINGQGGKLQGLELAVSLPLDLITPVLDGFGVTANLSLTNSAISIKDQRFGSQSVPLPGLSKNVANLTAYYEKDGYSARISQRRRSDFVGEIGGPGGQNELTFVKADTVVDLQLGYDFSSGFAKGASLLFQVNNLTDTAFQTYSGLPDRPRGYQKYGRQMFVGINYKM</sequence>
<keyword evidence="3" id="KW-0472">Membrane</keyword>
<dbReference type="Proteomes" id="UP000612361">
    <property type="component" value="Unassembled WGS sequence"/>
</dbReference>
<dbReference type="Gene3D" id="2.170.130.10">
    <property type="entry name" value="TonB-dependent receptor, plug domain"/>
    <property type="match status" value="1"/>
</dbReference>
<organism evidence="7 8">
    <name type="scientific">Undibacterium rugosum</name>
    <dbReference type="NCBI Taxonomy" id="2762291"/>
    <lineage>
        <taxon>Bacteria</taxon>
        <taxon>Pseudomonadati</taxon>
        <taxon>Pseudomonadota</taxon>
        <taxon>Betaproteobacteria</taxon>
        <taxon>Burkholderiales</taxon>
        <taxon>Oxalobacteraceae</taxon>
        <taxon>Undibacterium</taxon>
    </lineage>
</organism>
<dbReference type="CDD" id="cd01347">
    <property type="entry name" value="ligand_gated_channel"/>
    <property type="match status" value="1"/>
</dbReference>
<dbReference type="InterPro" id="IPR010104">
    <property type="entry name" value="TonB_rcpt_bac"/>
</dbReference>
<feature type="domain" description="TonB-dependent receptor plug" evidence="6">
    <location>
        <begin position="68"/>
        <end position="171"/>
    </location>
</feature>
<dbReference type="Pfam" id="PF07715">
    <property type="entry name" value="Plug"/>
    <property type="match status" value="1"/>
</dbReference>
<reference evidence="7" key="1">
    <citation type="submission" date="2020-08" db="EMBL/GenBank/DDBJ databases">
        <title>Novel species isolated from subtropical streams in China.</title>
        <authorList>
            <person name="Lu H."/>
        </authorList>
    </citation>
    <scope>NUCLEOTIDE SEQUENCE</scope>
    <source>
        <strain evidence="7">CY7W</strain>
    </source>
</reference>
<feature type="signal peptide" evidence="5">
    <location>
        <begin position="1"/>
        <end position="35"/>
    </location>
</feature>
<dbReference type="InterPro" id="IPR012910">
    <property type="entry name" value="Plug_dom"/>
</dbReference>
<evidence type="ECO:0000256" key="1">
    <source>
        <dbReference type="ARBA" id="ARBA00004442"/>
    </source>
</evidence>
<keyword evidence="7" id="KW-0675">Receptor</keyword>
<evidence type="ECO:0000313" key="7">
    <source>
        <dbReference type="EMBL" id="MBC3937197.1"/>
    </source>
</evidence>
<dbReference type="NCBIfam" id="TIGR01782">
    <property type="entry name" value="TonB-Xanth-Caul"/>
    <property type="match status" value="1"/>
</dbReference>
<feature type="chain" id="PRO_5037081315" evidence="5">
    <location>
        <begin position="36"/>
        <end position="890"/>
    </location>
</feature>
<keyword evidence="4" id="KW-0998">Cell outer membrane</keyword>
<dbReference type="PANTHER" id="PTHR40980">
    <property type="entry name" value="PLUG DOMAIN-CONTAINING PROTEIN"/>
    <property type="match status" value="1"/>
</dbReference>
<protein>
    <submittedName>
        <fullName evidence="7">TonB-dependent receptor</fullName>
    </submittedName>
</protein>
<comment type="similarity">
    <text evidence="2">Belongs to the TonB-dependent receptor family.</text>
</comment>
<dbReference type="PANTHER" id="PTHR40980:SF3">
    <property type="entry name" value="TONB-DEPENDENT RECEPTOR-LIKE BETA-BARREL DOMAIN-CONTAINING PROTEIN"/>
    <property type="match status" value="1"/>
</dbReference>
<comment type="subcellular location">
    <subcellularLocation>
        <location evidence="1">Cell outer membrane</location>
    </subcellularLocation>
</comment>
<dbReference type="AlphaFoldDB" id="A0A923I621"/>
<accession>A0A923I621</accession>
<dbReference type="EMBL" id="JACOGG010000036">
    <property type="protein sequence ID" value="MBC3937197.1"/>
    <property type="molecule type" value="Genomic_DNA"/>
</dbReference>
<dbReference type="GO" id="GO:0009279">
    <property type="term" value="C:cell outer membrane"/>
    <property type="evidence" value="ECO:0007669"/>
    <property type="project" value="UniProtKB-SubCell"/>
</dbReference>
<keyword evidence="5" id="KW-0732">Signal</keyword>
<evidence type="ECO:0000259" key="6">
    <source>
        <dbReference type="Pfam" id="PF07715"/>
    </source>
</evidence>
<evidence type="ECO:0000256" key="2">
    <source>
        <dbReference type="ARBA" id="ARBA00009810"/>
    </source>
</evidence>
<evidence type="ECO:0000256" key="3">
    <source>
        <dbReference type="ARBA" id="ARBA00023136"/>
    </source>
</evidence>
<dbReference type="SUPFAM" id="SSF56935">
    <property type="entry name" value="Porins"/>
    <property type="match status" value="1"/>
</dbReference>
<dbReference type="InterPro" id="IPR036942">
    <property type="entry name" value="Beta-barrel_TonB_sf"/>
</dbReference>
<name>A0A923I621_9BURK</name>
<evidence type="ECO:0000313" key="8">
    <source>
        <dbReference type="Proteomes" id="UP000612361"/>
    </source>
</evidence>
<proteinExistence type="inferred from homology"/>
<dbReference type="Gene3D" id="2.40.170.20">
    <property type="entry name" value="TonB-dependent receptor, beta-barrel domain"/>
    <property type="match status" value="1"/>
</dbReference>
<comment type="caution">
    <text evidence="7">The sequence shown here is derived from an EMBL/GenBank/DDBJ whole genome shotgun (WGS) entry which is preliminary data.</text>
</comment>
<dbReference type="InterPro" id="IPR037066">
    <property type="entry name" value="Plug_dom_sf"/>
</dbReference>